<evidence type="ECO:0000313" key="2">
    <source>
        <dbReference type="EMBL" id="MRS64252.1"/>
    </source>
</evidence>
<keyword evidence="3" id="KW-1185">Reference proteome</keyword>
<evidence type="ECO:0000256" key="1">
    <source>
        <dbReference type="SAM" id="Phobius"/>
    </source>
</evidence>
<proteinExistence type="predicted"/>
<reference evidence="2 3" key="1">
    <citation type="journal article" date="2018" name="Antonie Van Leeuwenhoek">
        <title>Larkinella terrae sp. nov., isolated from soil on Jeju Island, South Korea.</title>
        <authorList>
            <person name="Ten L.N."/>
            <person name="Jeon J."/>
            <person name="Park S.J."/>
            <person name="Park S."/>
            <person name="Lee S.Y."/>
            <person name="Kim M.K."/>
            <person name="Jung H.Y."/>
        </authorList>
    </citation>
    <scope>NUCLEOTIDE SEQUENCE [LARGE SCALE GENOMIC DNA]</scope>
    <source>
        <strain evidence="2 3">KCTC 52001</strain>
    </source>
</reference>
<dbReference type="Proteomes" id="UP000441754">
    <property type="component" value="Unassembled WGS sequence"/>
</dbReference>
<organism evidence="2 3">
    <name type="scientific">Larkinella terrae</name>
    <dbReference type="NCBI Taxonomy" id="2025311"/>
    <lineage>
        <taxon>Bacteria</taxon>
        <taxon>Pseudomonadati</taxon>
        <taxon>Bacteroidota</taxon>
        <taxon>Cytophagia</taxon>
        <taxon>Cytophagales</taxon>
        <taxon>Spirosomataceae</taxon>
        <taxon>Larkinella</taxon>
    </lineage>
</organism>
<keyword evidence="1" id="KW-1133">Transmembrane helix</keyword>
<accession>A0A7K0ER61</accession>
<sequence length="158" mass="17501">MDKESLPGRRIQAVLLFFWAGYFSIVLCSNTGDALKVLGWLPANWIFVSGNYEMVRSVVGIYHPPSWLAGIFFAGVIGWQAIGAVLLWRAFGTVVQQTPGQKAAVYRALTVTIALWAAFLLSDEIFLAYEIPSLDATHFNLLVAEIGTFLICRKDSGW</sequence>
<dbReference type="RefSeq" id="WP_154177613.1">
    <property type="nucleotide sequence ID" value="NZ_WJXZ01000014.1"/>
</dbReference>
<name>A0A7K0ER61_9BACT</name>
<feature type="transmembrane region" description="Helical" evidence="1">
    <location>
        <begin position="67"/>
        <end position="91"/>
    </location>
</feature>
<dbReference type="AlphaFoldDB" id="A0A7K0ER61"/>
<feature type="transmembrane region" description="Helical" evidence="1">
    <location>
        <begin position="12"/>
        <end position="32"/>
    </location>
</feature>
<evidence type="ECO:0000313" key="3">
    <source>
        <dbReference type="Proteomes" id="UP000441754"/>
    </source>
</evidence>
<feature type="transmembrane region" description="Helical" evidence="1">
    <location>
        <begin position="103"/>
        <end position="122"/>
    </location>
</feature>
<dbReference type="EMBL" id="WJXZ01000014">
    <property type="protein sequence ID" value="MRS64252.1"/>
    <property type="molecule type" value="Genomic_DNA"/>
</dbReference>
<gene>
    <name evidence="2" type="ORF">GJJ30_23340</name>
</gene>
<dbReference type="OrthoDB" id="951775at2"/>
<keyword evidence="1" id="KW-0812">Transmembrane</keyword>
<comment type="caution">
    <text evidence="2">The sequence shown here is derived from an EMBL/GenBank/DDBJ whole genome shotgun (WGS) entry which is preliminary data.</text>
</comment>
<protein>
    <submittedName>
        <fullName evidence="2">Uncharacterized protein</fullName>
    </submittedName>
</protein>
<keyword evidence="1" id="KW-0472">Membrane</keyword>